<keyword evidence="8" id="KW-1185">Reference proteome</keyword>
<evidence type="ECO:0000256" key="4">
    <source>
        <dbReference type="ARBA" id="ARBA00022989"/>
    </source>
</evidence>
<keyword evidence="5 6" id="KW-0472">Membrane</keyword>
<dbReference type="PANTHER" id="PTHR30213:SF1">
    <property type="entry name" value="INNER MEMBRANE PROTEIN YHJD"/>
    <property type="match status" value="1"/>
</dbReference>
<feature type="transmembrane region" description="Helical" evidence="6">
    <location>
        <begin position="182"/>
        <end position="204"/>
    </location>
</feature>
<dbReference type="PANTHER" id="PTHR30213">
    <property type="entry name" value="INNER MEMBRANE PROTEIN YHJD"/>
    <property type="match status" value="1"/>
</dbReference>
<dbReference type="OrthoDB" id="9797028at2"/>
<feature type="transmembrane region" description="Helical" evidence="6">
    <location>
        <begin position="251"/>
        <end position="272"/>
    </location>
</feature>
<evidence type="ECO:0000256" key="1">
    <source>
        <dbReference type="ARBA" id="ARBA00004651"/>
    </source>
</evidence>
<dbReference type="Proteomes" id="UP000295164">
    <property type="component" value="Unassembled WGS sequence"/>
</dbReference>
<keyword evidence="2" id="KW-1003">Cell membrane</keyword>
<evidence type="ECO:0000313" key="8">
    <source>
        <dbReference type="Proteomes" id="UP000295164"/>
    </source>
</evidence>
<reference evidence="7 8" key="1">
    <citation type="submission" date="2019-03" db="EMBL/GenBank/DDBJ databases">
        <authorList>
            <person name="Kim M.K.M."/>
        </authorList>
    </citation>
    <scope>NUCLEOTIDE SEQUENCE [LARGE SCALE GENOMIC DNA]</scope>
    <source>
        <strain evidence="7 8">17J68-15</strain>
    </source>
</reference>
<protein>
    <submittedName>
        <fullName evidence="7">YihY/virulence factor BrkB family protein</fullName>
    </submittedName>
</protein>
<dbReference type="GO" id="GO:0005886">
    <property type="term" value="C:plasma membrane"/>
    <property type="evidence" value="ECO:0007669"/>
    <property type="project" value="UniProtKB-SubCell"/>
</dbReference>
<comment type="subcellular location">
    <subcellularLocation>
        <location evidence="1">Cell membrane</location>
        <topology evidence="1">Multi-pass membrane protein</topology>
    </subcellularLocation>
</comment>
<evidence type="ECO:0000256" key="6">
    <source>
        <dbReference type="SAM" id="Phobius"/>
    </source>
</evidence>
<dbReference type="Pfam" id="PF03631">
    <property type="entry name" value="Virul_fac_BrkB"/>
    <property type="match status" value="1"/>
</dbReference>
<dbReference type="EMBL" id="SKFH01000044">
    <property type="protein sequence ID" value="TCZ66399.1"/>
    <property type="molecule type" value="Genomic_DNA"/>
</dbReference>
<dbReference type="AlphaFoldDB" id="A0A4V2WM45"/>
<name>A0A4V2WM45_9BACT</name>
<organism evidence="7 8">
    <name type="scientific">Flaviaesturariibacter aridisoli</name>
    <dbReference type="NCBI Taxonomy" id="2545761"/>
    <lineage>
        <taxon>Bacteria</taxon>
        <taxon>Pseudomonadati</taxon>
        <taxon>Bacteroidota</taxon>
        <taxon>Chitinophagia</taxon>
        <taxon>Chitinophagales</taxon>
        <taxon>Chitinophagaceae</taxon>
        <taxon>Flaviaestuariibacter</taxon>
    </lineage>
</organism>
<gene>
    <name evidence="7" type="ORF">E0486_16805</name>
</gene>
<comment type="caution">
    <text evidence="7">The sequence shown here is derived from an EMBL/GenBank/DDBJ whole genome shotgun (WGS) entry which is preliminary data.</text>
</comment>
<keyword evidence="4 6" id="KW-1133">Transmembrane helix</keyword>
<evidence type="ECO:0000256" key="5">
    <source>
        <dbReference type="ARBA" id="ARBA00023136"/>
    </source>
</evidence>
<accession>A0A4V2WM45</accession>
<keyword evidence="3 6" id="KW-0812">Transmembrane</keyword>
<feature type="transmembrane region" description="Helical" evidence="6">
    <location>
        <begin position="33"/>
        <end position="56"/>
    </location>
</feature>
<evidence type="ECO:0000256" key="3">
    <source>
        <dbReference type="ARBA" id="ARBA00022692"/>
    </source>
</evidence>
<feature type="transmembrane region" description="Helical" evidence="6">
    <location>
        <begin position="96"/>
        <end position="114"/>
    </location>
</feature>
<dbReference type="NCBIfam" id="TIGR00765">
    <property type="entry name" value="yihY_not_rbn"/>
    <property type="match status" value="1"/>
</dbReference>
<evidence type="ECO:0000313" key="7">
    <source>
        <dbReference type="EMBL" id="TCZ66399.1"/>
    </source>
</evidence>
<evidence type="ECO:0000256" key="2">
    <source>
        <dbReference type="ARBA" id="ARBA00022475"/>
    </source>
</evidence>
<proteinExistence type="predicted"/>
<dbReference type="RefSeq" id="WP_131853924.1">
    <property type="nucleotide sequence ID" value="NZ_SKFH01000044.1"/>
</dbReference>
<sequence>MNKKFSWKSVWPLLKQSFKGFSEDKVPKLSASLAYYTIFSLAPILIVIISLCGIFLGQEAVSGQLFGQIKGIVGAESAKQIEEMIQNASLSGKGPLSLVIGIVALLVGATSMFGEMQDSINGIWGLKVAPKAGMKAVIKSRLMSFGLVATLGFLLLVSLTATAVVEGLGSRLMARFPDASVVLFYIINLVLTLAVTTALFAGIFKVLPDAKIKWKDVWIGAGATAVLFLIGKFLIGLYINKSNVGSTYGSAGSLIVLLLWIYYSAFILYFGAEFTKNYLVSYGPGIQPNHYAVPMEGAIVASAEPKKQPQTEPLVPADPQQPWRTRQYPQLALSGVNGPRDPQLAHADPVRKGTNVGPVKAVLVASIAAISSLLRRGRT</sequence>
<feature type="transmembrane region" description="Helical" evidence="6">
    <location>
        <begin position="142"/>
        <end position="162"/>
    </location>
</feature>
<feature type="transmembrane region" description="Helical" evidence="6">
    <location>
        <begin position="216"/>
        <end position="239"/>
    </location>
</feature>
<dbReference type="InterPro" id="IPR017039">
    <property type="entry name" value="Virul_fac_BrkB"/>
</dbReference>